<proteinExistence type="predicted"/>
<accession>A0A4Q1CID2</accession>
<dbReference type="Proteomes" id="UP000290204">
    <property type="component" value="Unassembled WGS sequence"/>
</dbReference>
<evidence type="ECO:0000313" key="2">
    <source>
        <dbReference type="Proteomes" id="UP000290204"/>
    </source>
</evidence>
<dbReference type="RefSeq" id="WP_129130289.1">
    <property type="nucleotide sequence ID" value="NZ_SDHW01000002.1"/>
</dbReference>
<protein>
    <submittedName>
        <fullName evidence="1">Uncharacterized protein</fullName>
    </submittedName>
</protein>
<dbReference type="AlphaFoldDB" id="A0A4Q1CID2"/>
<sequence length="101" mass="12082">MSTLPQTLRNYKQQLTENPGKQQLWAIIRDYIRYYSAEGIKEELWMLTIGILSSDHSEEVEKGLDRQNRIFFYEHSLLFIDAVNQLYRLQENKKAKRKSKS</sequence>
<keyword evidence="2" id="KW-1185">Reference proteome</keyword>
<organism evidence="1 2">
    <name type="scientific">Lacibacter luteus</name>
    <dbReference type="NCBI Taxonomy" id="2508719"/>
    <lineage>
        <taxon>Bacteria</taxon>
        <taxon>Pseudomonadati</taxon>
        <taxon>Bacteroidota</taxon>
        <taxon>Chitinophagia</taxon>
        <taxon>Chitinophagales</taxon>
        <taxon>Chitinophagaceae</taxon>
        <taxon>Lacibacter</taxon>
    </lineage>
</organism>
<comment type="caution">
    <text evidence="1">The sequence shown here is derived from an EMBL/GenBank/DDBJ whole genome shotgun (WGS) entry which is preliminary data.</text>
</comment>
<dbReference type="EMBL" id="SDHW01000002">
    <property type="protein sequence ID" value="RXK60329.1"/>
    <property type="molecule type" value="Genomic_DNA"/>
</dbReference>
<reference evidence="1 2" key="1">
    <citation type="submission" date="2019-01" db="EMBL/GenBank/DDBJ databases">
        <title>Lacibacter sp. strain TTM-7.</title>
        <authorList>
            <person name="Chen W.-M."/>
        </authorList>
    </citation>
    <scope>NUCLEOTIDE SEQUENCE [LARGE SCALE GENOMIC DNA]</scope>
    <source>
        <strain evidence="1 2">TTM-7</strain>
    </source>
</reference>
<name>A0A4Q1CID2_9BACT</name>
<dbReference type="OrthoDB" id="674578at2"/>
<evidence type="ECO:0000313" key="1">
    <source>
        <dbReference type="EMBL" id="RXK60329.1"/>
    </source>
</evidence>
<gene>
    <name evidence="1" type="ORF">ESA94_07555</name>
</gene>